<keyword evidence="2 4" id="KW-0472">Membrane</keyword>
<accession>A0A1G8GM50</accession>
<evidence type="ECO:0000256" key="2">
    <source>
        <dbReference type="ARBA" id="ARBA00023136"/>
    </source>
</evidence>
<feature type="region of interest" description="Disordered" evidence="3">
    <location>
        <begin position="1"/>
        <end position="28"/>
    </location>
</feature>
<dbReference type="InterPro" id="IPR004995">
    <property type="entry name" value="Spore_Ger"/>
</dbReference>
<reference evidence="6" key="1">
    <citation type="submission" date="2016-10" db="EMBL/GenBank/DDBJ databases">
        <authorList>
            <person name="Varghese N."/>
            <person name="Submissions S."/>
        </authorList>
    </citation>
    <scope>NUCLEOTIDE SEQUENCE [LARGE SCALE GENOMIC DNA]</scope>
    <source>
        <strain evidence="6">CGMCC 1.11012</strain>
    </source>
</reference>
<dbReference type="PANTHER" id="PTHR22550:SF5">
    <property type="entry name" value="LEUCINE ZIPPER PROTEIN 4"/>
    <property type="match status" value="1"/>
</dbReference>
<dbReference type="PANTHER" id="PTHR22550">
    <property type="entry name" value="SPORE GERMINATION PROTEIN"/>
    <property type="match status" value="1"/>
</dbReference>
<sequence length="508" mass="56786">MRFYDRKSSRGSNREWNEEMKPLGPDSSANAEILKKTLGDSSDLTIRYLQVKKTHEGHNDITCQVMLIYLDGMVDNQILQERIIPGIQNLQSIPYDEDLIPLFTGRVISAGQISLVEDFQHAVRTILTGCLLILIDGYEQGLTVSIQGYEKRGIEETKTQTVIRGPQEGFTEDLRTNITMIRRKMKDERLRIDTHTAGRMTQTDISVIYIDGMVKKQVLDQIWQLIDHVSLKTVLEGEYIEEYLQSNKGTIFPTVLNTERPDSVTAALAEGRVALLVDGSPFAMIAPAMFLDFIQSAEDSYQPYVFSSFIRILRLIASVICLIAPAIYIAITTYHQDLLPTQLLLSLMFQREGVPFPAFVEAILMEITFEIIREAGIRMPRNIGQAVSIVGTIVVGQAAVDAGFVSAAMVIVVAITGISSFVIPAYNMSIAFRLTRFLFMGIAASFGIYGLTIGFVVLAVHLCSLQSLGQPYMRPYAPYMSGEQMDGLIRAPYWLRSKLKGKRGKQPT</sequence>
<dbReference type="InterPro" id="IPR050768">
    <property type="entry name" value="UPF0353/GerABKA_families"/>
</dbReference>
<dbReference type="Proteomes" id="UP000199050">
    <property type="component" value="Unassembled WGS sequence"/>
</dbReference>
<dbReference type="RefSeq" id="WP_244157589.1">
    <property type="nucleotide sequence ID" value="NZ_CBCSKY010000013.1"/>
</dbReference>
<dbReference type="Pfam" id="PF03323">
    <property type="entry name" value="GerA"/>
    <property type="match status" value="1"/>
</dbReference>
<proteinExistence type="inferred from homology"/>
<dbReference type="GO" id="GO:0016020">
    <property type="term" value="C:membrane"/>
    <property type="evidence" value="ECO:0007669"/>
    <property type="project" value="InterPro"/>
</dbReference>
<evidence type="ECO:0000313" key="5">
    <source>
        <dbReference type="EMBL" id="SDH95443.1"/>
    </source>
</evidence>
<evidence type="ECO:0000313" key="6">
    <source>
        <dbReference type="Proteomes" id="UP000199050"/>
    </source>
</evidence>
<dbReference type="PIRSF" id="PIRSF005690">
    <property type="entry name" value="GerBA"/>
    <property type="match status" value="1"/>
</dbReference>
<feature type="transmembrane region" description="Helical" evidence="4">
    <location>
        <begin position="438"/>
        <end position="462"/>
    </location>
</feature>
<name>A0A1G8GM50_9BACL</name>
<protein>
    <submittedName>
        <fullName evidence="5">Spore germination protein KA</fullName>
    </submittedName>
</protein>
<feature type="transmembrane region" description="Helical" evidence="4">
    <location>
        <begin position="406"/>
        <end position="426"/>
    </location>
</feature>
<keyword evidence="6" id="KW-1185">Reference proteome</keyword>
<feature type="transmembrane region" description="Helical" evidence="4">
    <location>
        <begin position="312"/>
        <end position="334"/>
    </location>
</feature>
<feature type="compositionally biased region" description="Basic and acidic residues" evidence="3">
    <location>
        <begin position="1"/>
        <end position="21"/>
    </location>
</feature>
<organism evidence="5 6">
    <name type="scientific">Paenibacillus typhae</name>
    <dbReference type="NCBI Taxonomy" id="1174501"/>
    <lineage>
        <taxon>Bacteria</taxon>
        <taxon>Bacillati</taxon>
        <taxon>Bacillota</taxon>
        <taxon>Bacilli</taxon>
        <taxon>Bacillales</taxon>
        <taxon>Paenibacillaceae</taxon>
        <taxon>Paenibacillus</taxon>
    </lineage>
</organism>
<keyword evidence="4" id="KW-1133">Transmembrane helix</keyword>
<dbReference type="AlphaFoldDB" id="A0A1G8GM50"/>
<gene>
    <name evidence="5" type="ORF">SAMN05216192_102137</name>
</gene>
<evidence type="ECO:0000256" key="1">
    <source>
        <dbReference type="ARBA" id="ARBA00005278"/>
    </source>
</evidence>
<evidence type="ECO:0000256" key="4">
    <source>
        <dbReference type="SAM" id="Phobius"/>
    </source>
</evidence>
<comment type="similarity">
    <text evidence="1">Belongs to the GerABKA family.</text>
</comment>
<keyword evidence="4" id="KW-0812">Transmembrane</keyword>
<evidence type="ECO:0000256" key="3">
    <source>
        <dbReference type="SAM" id="MobiDB-lite"/>
    </source>
</evidence>
<dbReference type="EMBL" id="FNDX01000002">
    <property type="protein sequence ID" value="SDH95443.1"/>
    <property type="molecule type" value="Genomic_DNA"/>
</dbReference>
<dbReference type="STRING" id="1174501.SAMN05216192_102137"/>
<dbReference type="GO" id="GO:0009847">
    <property type="term" value="P:spore germination"/>
    <property type="evidence" value="ECO:0007669"/>
    <property type="project" value="InterPro"/>
</dbReference>